<keyword evidence="2 5" id="KW-0808">Transferase</keyword>
<dbReference type="PANTHER" id="PTHR46015:SF1">
    <property type="entry name" value="HOMOCYSTEINE S-METHYLTRANSFERASE-LIKE ISOFORM 1"/>
    <property type="match status" value="1"/>
</dbReference>
<comment type="cofactor">
    <cofactor evidence="5">
        <name>Zn(2+)</name>
        <dbReference type="ChEBI" id="CHEBI:29105"/>
    </cofactor>
</comment>
<dbReference type="AlphaFoldDB" id="A0A1I1BEG1"/>
<feature type="binding site" evidence="5">
    <location>
        <position position="287"/>
    </location>
    <ligand>
        <name>Zn(2+)</name>
        <dbReference type="ChEBI" id="CHEBI:29105"/>
    </ligand>
</feature>
<dbReference type="Gene3D" id="3.20.20.330">
    <property type="entry name" value="Homocysteine-binding-like domain"/>
    <property type="match status" value="1"/>
</dbReference>
<dbReference type="GO" id="GO:0008898">
    <property type="term" value="F:S-adenosylmethionine-homocysteine S-methyltransferase activity"/>
    <property type="evidence" value="ECO:0007669"/>
    <property type="project" value="TreeGrafter"/>
</dbReference>
<dbReference type="GO" id="GO:0009086">
    <property type="term" value="P:methionine biosynthetic process"/>
    <property type="evidence" value="ECO:0007669"/>
    <property type="project" value="TreeGrafter"/>
</dbReference>
<reference evidence="7" key="1">
    <citation type="submission" date="2016-10" db="EMBL/GenBank/DDBJ databases">
        <authorList>
            <person name="de Groot N.N."/>
        </authorList>
    </citation>
    <scope>NUCLEOTIDE SEQUENCE [LARGE SCALE GENOMIC DNA]</scope>
    <source>
        <strain evidence="7">CGMCC 1.10697</strain>
    </source>
</reference>
<dbReference type="GO" id="GO:0033528">
    <property type="term" value="P:S-methylmethionine cycle"/>
    <property type="evidence" value="ECO:0007669"/>
    <property type="project" value="TreeGrafter"/>
</dbReference>
<evidence type="ECO:0000259" key="6">
    <source>
        <dbReference type="PROSITE" id="PS50970"/>
    </source>
</evidence>
<dbReference type="EMBL" id="FOKC01000015">
    <property type="protein sequence ID" value="SFB46893.1"/>
    <property type="molecule type" value="Genomic_DNA"/>
</dbReference>
<sequence length="303" mass="31135">MVRMSRTDLRSAIADRPVVLDGGLATLLEQHGHDLSSDLWSARLLRDDPGAIEAAHREFFLAGAQVATTASYQVSFEGFGAVGADRDEVGLLLRRSVALAAAARDEVAPAGWVAASVGPYGAVLADGSEYRGDYDLDVAGLRAFHRPRLDVLASTVGEGADVLAIETVPCLAEVEAVLAELDGTGVPAWLSLSAADGRTRAGEPLEEAYAMAADVAEVLAVGINCTTPADAGRAVALAGAAGPAVVYPNSGQAWDAEARSWTGRSAFEPADVSAWVAAGARLVGGCCRVGPADISSLRATLVP</sequence>
<keyword evidence="4 5" id="KW-0862">Zinc</keyword>
<dbReference type="InterPro" id="IPR003726">
    <property type="entry name" value="HCY_dom"/>
</dbReference>
<dbReference type="GO" id="GO:0046872">
    <property type="term" value="F:metal ion binding"/>
    <property type="evidence" value="ECO:0007669"/>
    <property type="project" value="UniProtKB-KW"/>
</dbReference>
<keyword evidence="3 5" id="KW-0479">Metal-binding</keyword>
<protein>
    <submittedName>
        <fullName evidence="7">Homocysteine S-methyltransferase</fullName>
    </submittedName>
</protein>
<accession>A0A1I1BEG1</accession>
<feature type="binding site" evidence="5">
    <location>
        <position position="225"/>
    </location>
    <ligand>
        <name>Zn(2+)</name>
        <dbReference type="ChEBI" id="CHEBI:29105"/>
    </ligand>
</feature>
<dbReference type="GO" id="GO:0032259">
    <property type="term" value="P:methylation"/>
    <property type="evidence" value="ECO:0007669"/>
    <property type="project" value="UniProtKB-KW"/>
</dbReference>
<dbReference type="PANTHER" id="PTHR46015">
    <property type="entry name" value="ZGC:172121"/>
    <property type="match status" value="1"/>
</dbReference>
<feature type="domain" description="Hcy-binding" evidence="6">
    <location>
        <begin position="6"/>
        <end position="301"/>
    </location>
</feature>
<keyword evidence="1 5" id="KW-0489">Methyltransferase</keyword>
<evidence type="ECO:0000256" key="4">
    <source>
        <dbReference type="ARBA" id="ARBA00022833"/>
    </source>
</evidence>
<dbReference type="STRING" id="748909.SAMN05192575_11545"/>
<name>A0A1I1BEG1_9ACTN</name>
<feature type="binding site" evidence="5">
    <location>
        <position position="286"/>
    </location>
    <ligand>
        <name>Zn(2+)</name>
        <dbReference type="ChEBI" id="CHEBI:29105"/>
    </ligand>
</feature>
<evidence type="ECO:0000256" key="2">
    <source>
        <dbReference type="ARBA" id="ARBA00022679"/>
    </source>
</evidence>
<evidence type="ECO:0000313" key="7">
    <source>
        <dbReference type="EMBL" id="SFB46893.1"/>
    </source>
</evidence>
<evidence type="ECO:0000256" key="3">
    <source>
        <dbReference type="ARBA" id="ARBA00022723"/>
    </source>
</evidence>
<proteinExistence type="predicted"/>
<dbReference type="Proteomes" id="UP000199113">
    <property type="component" value="Unassembled WGS sequence"/>
</dbReference>
<evidence type="ECO:0000256" key="5">
    <source>
        <dbReference type="PROSITE-ProRule" id="PRU00333"/>
    </source>
</evidence>
<dbReference type="SUPFAM" id="SSF82282">
    <property type="entry name" value="Homocysteine S-methyltransferase"/>
    <property type="match status" value="1"/>
</dbReference>
<organism evidence="7 8">
    <name type="scientific">Nocardioides alpinus</name>
    <dbReference type="NCBI Taxonomy" id="748909"/>
    <lineage>
        <taxon>Bacteria</taxon>
        <taxon>Bacillati</taxon>
        <taxon>Actinomycetota</taxon>
        <taxon>Actinomycetes</taxon>
        <taxon>Propionibacteriales</taxon>
        <taxon>Nocardioidaceae</taxon>
        <taxon>Nocardioides</taxon>
    </lineage>
</organism>
<dbReference type="Pfam" id="PF02574">
    <property type="entry name" value="S-methyl_trans"/>
    <property type="match status" value="1"/>
</dbReference>
<dbReference type="PROSITE" id="PS50970">
    <property type="entry name" value="HCY"/>
    <property type="match status" value="1"/>
</dbReference>
<evidence type="ECO:0000256" key="1">
    <source>
        <dbReference type="ARBA" id="ARBA00022603"/>
    </source>
</evidence>
<dbReference type="NCBIfam" id="NF007020">
    <property type="entry name" value="PRK09485.1"/>
    <property type="match status" value="1"/>
</dbReference>
<evidence type="ECO:0000313" key="8">
    <source>
        <dbReference type="Proteomes" id="UP000199113"/>
    </source>
</evidence>
<dbReference type="InterPro" id="IPR051486">
    <property type="entry name" value="Hcy_S-methyltransferase"/>
</dbReference>
<dbReference type="InterPro" id="IPR036589">
    <property type="entry name" value="HCY_dom_sf"/>
</dbReference>
<gene>
    <name evidence="7" type="ORF">SAMN05192575_11545</name>
</gene>